<feature type="region of interest" description="Disordered" evidence="1">
    <location>
        <begin position="422"/>
        <end position="454"/>
    </location>
</feature>
<dbReference type="AlphaFoldDB" id="A6G020"/>
<evidence type="ECO:0000313" key="4">
    <source>
        <dbReference type="Proteomes" id="UP000005801"/>
    </source>
</evidence>
<comment type="caution">
    <text evidence="3">The sequence shown here is derived from an EMBL/GenBank/DDBJ whole genome shotgun (WGS) entry which is preliminary data.</text>
</comment>
<evidence type="ECO:0000259" key="2">
    <source>
        <dbReference type="PROSITE" id="PS51841"/>
    </source>
</evidence>
<evidence type="ECO:0000256" key="1">
    <source>
        <dbReference type="SAM" id="MobiDB-lite"/>
    </source>
</evidence>
<dbReference type="EMBL" id="ABCS01000008">
    <property type="protein sequence ID" value="EDM80717.1"/>
    <property type="molecule type" value="Genomic_DNA"/>
</dbReference>
<dbReference type="InterPro" id="IPR001322">
    <property type="entry name" value="Lamin_tail_dom"/>
</dbReference>
<accession>A6G020</accession>
<feature type="domain" description="LTD" evidence="2">
    <location>
        <begin position="80"/>
        <end position="213"/>
    </location>
</feature>
<feature type="compositionally biased region" description="Low complexity" evidence="1">
    <location>
        <begin position="55"/>
        <end position="72"/>
    </location>
</feature>
<dbReference type="PROSITE" id="PS51841">
    <property type="entry name" value="LTD"/>
    <property type="match status" value="1"/>
</dbReference>
<proteinExistence type="predicted"/>
<keyword evidence="4" id="KW-1185">Reference proteome</keyword>
<dbReference type="PROSITE" id="PS51257">
    <property type="entry name" value="PROKAR_LIPOPROTEIN"/>
    <property type="match status" value="1"/>
</dbReference>
<dbReference type="Proteomes" id="UP000005801">
    <property type="component" value="Unassembled WGS sequence"/>
</dbReference>
<reference evidence="3 4" key="1">
    <citation type="submission" date="2007-06" db="EMBL/GenBank/DDBJ databases">
        <authorList>
            <person name="Shimkets L."/>
            <person name="Ferriera S."/>
            <person name="Johnson J."/>
            <person name="Kravitz S."/>
            <person name="Beeson K."/>
            <person name="Sutton G."/>
            <person name="Rogers Y.-H."/>
            <person name="Friedman R."/>
            <person name="Frazier M."/>
            <person name="Venter J.C."/>
        </authorList>
    </citation>
    <scope>NUCLEOTIDE SEQUENCE [LARGE SCALE GENOMIC DNA]</scope>
    <source>
        <strain evidence="3 4">SIR-1</strain>
    </source>
</reference>
<evidence type="ECO:0000313" key="3">
    <source>
        <dbReference type="EMBL" id="EDM80717.1"/>
    </source>
</evidence>
<gene>
    <name evidence="3" type="ORF">PPSIR1_12578</name>
</gene>
<feature type="region of interest" description="Disordered" evidence="1">
    <location>
        <begin position="21"/>
        <end position="87"/>
    </location>
</feature>
<dbReference type="RefSeq" id="WP_006970069.1">
    <property type="nucleotide sequence ID" value="NZ_ABCS01000008.1"/>
</dbReference>
<organism evidence="3 4">
    <name type="scientific">Plesiocystis pacifica SIR-1</name>
    <dbReference type="NCBI Taxonomy" id="391625"/>
    <lineage>
        <taxon>Bacteria</taxon>
        <taxon>Pseudomonadati</taxon>
        <taxon>Myxococcota</taxon>
        <taxon>Polyangia</taxon>
        <taxon>Nannocystales</taxon>
        <taxon>Nannocystaceae</taxon>
        <taxon>Plesiocystis</taxon>
    </lineage>
</organism>
<dbReference type="OrthoDB" id="5496145at2"/>
<sequence>MTPRLPSLALACLSLAACLEPPELEPWSPPDSATSGVDTWAAPEDAGLEDGGGHASSAEGAADTTSTSETSGGSAGDLGNPPSPADPALAHLRITEVLADPEGKDGGVNSAEFVELINPTNAPIPLGGILVDAASWPELDGVDLSLAELSLEPGALLVIQRWAKELEPDPTGVQVSPGVVTVNFRSSSGLRNADGSVSVGSSAQVADLLAYGESVDINSVDWLGSAVAIPGSGRSLCRPIDHIESLDGSGDTNTAEDWAECDPSPGALPEADPEPGDRGEGSVAPILPGDLVIVEVLADAPGPSDQEKLIEFVEIVNNSDVELDLQFVRIGDAPSFDSPGLDPLLHVAGSGGCEPATCLAPDHRAILTGDTYTGPVGSALHLSTDDSTLADGGLTISEAVTLWTEDGVLVSSYRLWPDPSIDPKPMLEQPMHRASVDAEDLPESWIEAPPSPGS</sequence>
<name>A6G020_9BACT</name>
<protein>
    <recommendedName>
        <fullName evidence="2">LTD domain-containing protein</fullName>
    </recommendedName>
</protein>
<feature type="region of interest" description="Disordered" evidence="1">
    <location>
        <begin position="247"/>
        <end position="283"/>
    </location>
</feature>